<reference evidence="4 5" key="1">
    <citation type="submission" date="2018-07" db="EMBL/GenBank/DDBJ databases">
        <title>Anaerosacharophilus polymeroproducens gen. nov. sp. nov., an anaerobic bacterium isolated from salt field.</title>
        <authorList>
            <person name="Kim W."/>
            <person name="Yang S.-H."/>
            <person name="Oh J."/>
            <person name="Lee J.-H."/>
            <person name="Kwon K.K."/>
        </authorList>
    </citation>
    <scope>NUCLEOTIDE SEQUENCE [LARGE SCALE GENOMIC DNA]</scope>
    <source>
        <strain evidence="4 5">MCWD5</strain>
    </source>
</reference>
<evidence type="ECO:0000256" key="2">
    <source>
        <dbReference type="ARBA" id="ARBA00022777"/>
    </source>
</evidence>
<name>A0A371AR73_9FIRM</name>
<dbReference type="Pfam" id="PF07804">
    <property type="entry name" value="HipA_C"/>
    <property type="match status" value="1"/>
</dbReference>
<dbReference type="AlphaFoldDB" id="A0A371AR73"/>
<keyword evidence="1" id="KW-0808">Transferase</keyword>
<organism evidence="4 5">
    <name type="scientific">Anaerosacchariphilus polymeriproducens</name>
    <dbReference type="NCBI Taxonomy" id="1812858"/>
    <lineage>
        <taxon>Bacteria</taxon>
        <taxon>Bacillati</taxon>
        <taxon>Bacillota</taxon>
        <taxon>Clostridia</taxon>
        <taxon>Lachnospirales</taxon>
        <taxon>Lachnospiraceae</taxon>
        <taxon>Anaerosacchariphilus</taxon>
    </lineage>
</organism>
<dbReference type="Proteomes" id="UP000255036">
    <property type="component" value="Unassembled WGS sequence"/>
</dbReference>
<comment type="caution">
    <text evidence="4">The sequence shown here is derived from an EMBL/GenBank/DDBJ whole genome shotgun (WGS) entry which is preliminary data.</text>
</comment>
<keyword evidence="2" id="KW-0418">Kinase</keyword>
<protein>
    <recommendedName>
        <fullName evidence="3">HipA-like C-terminal domain-containing protein</fullName>
    </recommendedName>
</protein>
<sequence length="297" mass="34948">MKDFSFWEEYEGTSEGSGRSEKIWLINPDTGQTGLFKYKKDENTTDHVSECLAYHLAQLVGIPCAKFELGVYFDREGSMSYNIIKNKDEILIEGISFLNYEYPHYNPEKFIDVKSGAVYSLEMIEKVMSKFINFIDFLKIPIFDYLSGNSDRHQSNWAILVKGIRKTFSPLYDNSSSLCAYLSENQIRGYLGNDKLRWRSLVQTKSKSLIRRTIDEKERPTHLEMMQYIKDKYYDETKDFVKKIVTVMTKENICDILNRYTDVELKRNKKIIIEKFLLDKTNDLKVLYFGKEEENVD</sequence>
<evidence type="ECO:0000313" key="4">
    <source>
        <dbReference type="EMBL" id="RDU22075.1"/>
    </source>
</evidence>
<dbReference type="EMBL" id="QRCT01000050">
    <property type="protein sequence ID" value="RDU22075.1"/>
    <property type="molecule type" value="Genomic_DNA"/>
</dbReference>
<dbReference type="RefSeq" id="WP_115483238.1">
    <property type="nucleotide sequence ID" value="NZ_QRCT01000050.1"/>
</dbReference>
<evidence type="ECO:0000313" key="5">
    <source>
        <dbReference type="Proteomes" id="UP000255036"/>
    </source>
</evidence>
<gene>
    <name evidence="4" type="ORF">DWV06_16215</name>
</gene>
<dbReference type="Gene3D" id="1.10.1070.20">
    <property type="match status" value="1"/>
</dbReference>
<evidence type="ECO:0000259" key="3">
    <source>
        <dbReference type="Pfam" id="PF07804"/>
    </source>
</evidence>
<evidence type="ECO:0000256" key="1">
    <source>
        <dbReference type="ARBA" id="ARBA00022679"/>
    </source>
</evidence>
<dbReference type="OrthoDB" id="9812605at2"/>
<feature type="domain" description="HipA-like C-terminal" evidence="3">
    <location>
        <begin position="17"/>
        <end position="184"/>
    </location>
</feature>
<accession>A0A371AR73</accession>
<proteinExistence type="predicted"/>
<keyword evidence="5" id="KW-1185">Reference proteome</keyword>
<dbReference type="InterPro" id="IPR012893">
    <property type="entry name" value="HipA-like_C"/>
</dbReference>
<dbReference type="GO" id="GO:0016301">
    <property type="term" value="F:kinase activity"/>
    <property type="evidence" value="ECO:0007669"/>
    <property type="project" value="UniProtKB-KW"/>
</dbReference>